<dbReference type="GeneID" id="106159830"/>
<dbReference type="RefSeq" id="XP_013391685.1">
    <property type="nucleotide sequence ID" value="XM_013536231.1"/>
</dbReference>
<evidence type="ECO:0000313" key="5">
    <source>
        <dbReference type="RefSeq" id="XP_013391685.1"/>
    </source>
</evidence>
<evidence type="ECO:0000256" key="2">
    <source>
        <dbReference type="SAM" id="MobiDB-lite"/>
    </source>
</evidence>
<dbReference type="Pfam" id="PF20412">
    <property type="entry name" value="RALGAPB_N"/>
    <property type="match status" value="1"/>
</dbReference>
<feature type="region of interest" description="Disordered" evidence="2">
    <location>
        <begin position="477"/>
        <end position="501"/>
    </location>
</feature>
<dbReference type="Gene3D" id="3.40.50.11210">
    <property type="entry name" value="Rap/Ran-GAP"/>
    <property type="match status" value="1"/>
</dbReference>
<dbReference type="PANTHER" id="PTHR21344">
    <property type="entry name" value="RAL GTPASE-ACTIVATING PROTEIN SUBUNIT BETA"/>
    <property type="match status" value="1"/>
</dbReference>
<dbReference type="OrthoDB" id="10009983at2759"/>
<accession>A0A1S3I095</accession>
<dbReference type="InterPro" id="IPR035974">
    <property type="entry name" value="Rap/Ran-GAP_sf"/>
</dbReference>
<dbReference type="STRING" id="7574.A0A1S3I095"/>
<dbReference type="InterPro" id="IPR000331">
    <property type="entry name" value="Rap/Ran_GAP_dom"/>
</dbReference>
<protein>
    <submittedName>
        <fullName evidence="5 6">Ral GTPase-activating protein subunit beta isoform X1</fullName>
    </submittedName>
</protein>
<dbReference type="KEGG" id="lak:106159830"/>
<evidence type="ECO:0000256" key="1">
    <source>
        <dbReference type="ARBA" id="ARBA00022468"/>
    </source>
</evidence>
<keyword evidence="4" id="KW-1185">Reference proteome</keyword>
<dbReference type="GO" id="GO:0005096">
    <property type="term" value="F:GTPase activator activity"/>
    <property type="evidence" value="ECO:0007669"/>
    <property type="project" value="UniProtKB-KW"/>
</dbReference>
<feature type="region of interest" description="Disordered" evidence="2">
    <location>
        <begin position="864"/>
        <end position="898"/>
    </location>
</feature>
<dbReference type="GO" id="GO:0051056">
    <property type="term" value="P:regulation of small GTPase mediated signal transduction"/>
    <property type="evidence" value="ECO:0007669"/>
    <property type="project" value="InterPro"/>
</dbReference>
<sequence>MYSEWASLQTSIQIDTGNTSVLQHFPAVVGKDVAGAVVKHLASSLSLGVTQGEQSSLNSDKEVKWTMEVICFGMTLNFSDNHETIRDCVNVYCEWLSALTTPKNCVPVPVREQPNHYCQIMFKHLYNLFVPRPAAVFDSVKRQTVLCHRILRHLQMIVQESTILTRETWEAILRLLLAINDTLLAPPIRKDDIGDQLCERVLSVLFEIWLQSCLKCFPSPSLWKTFRDMCLNWRHHEVLVVQWHRINSLLTSHLIPGMFGPDFPEFHISEEDRQLIPPTTSPDTITQAWFRFLHILSNPVELSNIQVISQTPKFLHMALASEDVIDPSHHDCLKVLPQIFFRAMKGIAVLVDAFMGIAPPWSQDETNIMLAGIRQTYVTPVPGSSTPPSQRKNRGFSMSSGQYSVKGAIQKAMGSKTQPPATFIPSDQAVPFQLSLDSRSPYAPARPKCNSLLHLFGAWLFDGALVGVKSLGKSGPPSRRTSFLEAENQHTSPTPEHESPQEFTVTNEIGRAEACGALCKIFCAKKTGEDIQQVYLARFYTALHYGLATDKNMSGQVLSNILFNSTDVLRLDLVGVLVLVPRILQAVVLVLRDLIMPFRCHDQISSVELRKASIHLLLSMLCLPLHFRKLEIKALHDLPMSDSKTTFWSLRVKLIETLLRALTIETDPSNTLMLLGGLMLSVQDLSMYEEAEQVTVQKTQDLLGTLYGTIGESGEDAPPSEEPASGGGEEGETVKAPQQPPKDYDTAYDLFGHAASLVCNRLMASWKMDLNIALAAMEVLAGLAKIRLHTPNILMCKRTVKWICDFIVYQCSRPAPAHSRDLHSMIVAAFQCLSLWLIEHHYLMLDKECLHYVLEVVELGLSGSKSQPRADEPTKGVHFGTPQNRASDPPKLKHEKTPMPASARVQTAAESVLNTIIGLVGAYPLPCGPEALCSLLDEDALLKYCRGGGLPEDTTTFKYFVLENSIIVGLLEQPLGNEQDPLPTVTALIRGPFGRHAWAMQLRHAPRSQKFTSRSLLSDPKYPQPVEQTCPHPTVTPRYFPESVDDIPGCLVDQSIPSMESIVKDPKHDADHLKMLDFISSQRALENNVGFVAEHKKKNQPFPNTETICKPPSICQDFQTARMFLSHYGFLSLEALKEPGTPTLAPPLVMLDSSDPGLSVSLGALDDISTRTWDTAYLFYVKAGQKRMQDIVSNVSHRSLVQPHFIEFLESLGWPVNVRKHTGWTGHVSSSWKITDNGQDHSSDTLSGEVFTPASDTGGSVYDGHQKVLYWADAAAEIAFVVPSHQTQSVRRGISTDCETADNVLLAGGVSAQGRHAPRLTVDQKSSSMASEYPSSSEDLLGFGRAHRRGGMTVWGPDVRILVVWLERYEDHADFPTVEACSMVSTGMETLQPNKQSDLKDQHVIFIHALKSGLFRIHVKGLLKHRAGPLVDGMVVSRRSLGTLVRQTAINIGKRKRLDSEMYQPPHVRRHMKVREIVNKYRTKLPEPEFYTALFQDGINSK</sequence>
<dbReference type="SUPFAM" id="SSF111347">
    <property type="entry name" value="Rap/Ran-GAP"/>
    <property type="match status" value="2"/>
</dbReference>
<gene>
    <name evidence="5 6" type="primary">LOC106159830</name>
</gene>
<dbReference type="InterPro" id="IPR039930">
    <property type="entry name" value="RALGAPB"/>
</dbReference>
<proteinExistence type="predicted"/>
<evidence type="ECO:0000313" key="6">
    <source>
        <dbReference type="RefSeq" id="XP_013391686.1"/>
    </source>
</evidence>
<evidence type="ECO:0000313" key="4">
    <source>
        <dbReference type="Proteomes" id="UP000085678"/>
    </source>
</evidence>
<organism evidence="4 5">
    <name type="scientific">Lingula anatina</name>
    <name type="common">Brachiopod</name>
    <name type="synonym">Lingula unguis</name>
    <dbReference type="NCBI Taxonomy" id="7574"/>
    <lineage>
        <taxon>Eukaryota</taxon>
        <taxon>Metazoa</taxon>
        <taxon>Spiralia</taxon>
        <taxon>Lophotrochozoa</taxon>
        <taxon>Brachiopoda</taxon>
        <taxon>Linguliformea</taxon>
        <taxon>Lingulata</taxon>
        <taxon>Lingulida</taxon>
        <taxon>Linguloidea</taxon>
        <taxon>Lingulidae</taxon>
        <taxon>Lingula</taxon>
    </lineage>
</organism>
<dbReference type="RefSeq" id="XP_013391686.1">
    <property type="nucleotide sequence ID" value="XM_013536232.1"/>
</dbReference>
<dbReference type="Proteomes" id="UP000085678">
    <property type="component" value="Unplaced"/>
</dbReference>
<keyword evidence="1" id="KW-0343">GTPase activation</keyword>
<evidence type="ECO:0000259" key="3">
    <source>
        <dbReference type="PROSITE" id="PS50085"/>
    </source>
</evidence>
<name>A0A1S3I095_LINAN</name>
<dbReference type="PANTHER" id="PTHR21344:SF1">
    <property type="entry name" value="RAL GTPASE-ACTIVATING PROTEIN SUBUNIT BETA"/>
    <property type="match status" value="1"/>
</dbReference>
<feature type="domain" description="Rap-GAP" evidence="3">
    <location>
        <begin position="1162"/>
        <end position="1477"/>
    </location>
</feature>
<feature type="region of interest" description="Disordered" evidence="2">
    <location>
        <begin position="711"/>
        <end position="740"/>
    </location>
</feature>
<dbReference type="InterPro" id="IPR046859">
    <property type="entry name" value="RGPA/RALGAPB_N"/>
</dbReference>
<reference evidence="5 6" key="1">
    <citation type="submission" date="2025-04" db="UniProtKB">
        <authorList>
            <consortium name="RefSeq"/>
        </authorList>
    </citation>
    <scope>IDENTIFICATION</scope>
    <source>
        <tissue evidence="5 6">Gonads</tissue>
    </source>
</reference>
<feature type="compositionally biased region" description="Basic and acidic residues" evidence="2">
    <location>
        <begin position="888"/>
        <end position="897"/>
    </location>
</feature>
<dbReference type="PROSITE" id="PS50085">
    <property type="entry name" value="RAPGAP"/>
    <property type="match status" value="1"/>
</dbReference>